<evidence type="ECO:0000313" key="4">
    <source>
        <dbReference type="Proteomes" id="UP000283269"/>
    </source>
</evidence>
<dbReference type="PANTHER" id="PTHR42648">
    <property type="entry name" value="TRANSPOSASE, PUTATIVE-RELATED"/>
    <property type="match status" value="1"/>
</dbReference>
<dbReference type="PANTHER" id="PTHR42648:SF28">
    <property type="entry name" value="TRANSPOSON-ENCODED PROTEIN WITH RIBONUCLEASE H-LIKE AND RETROVIRUS ZINC FINGER-LIKE DOMAINS"/>
    <property type="match status" value="1"/>
</dbReference>
<dbReference type="STRING" id="93625.A0A409XB90"/>
<dbReference type="AlphaFoldDB" id="A0A409XB90"/>
<dbReference type="InParanoid" id="A0A409XB90"/>
<dbReference type="EMBL" id="NHYD01002180">
    <property type="protein sequence ID" value="PPQ88011.1"/>
    <property type="molecule type" value="Genomic_DNA"/>
</dbReference>
<accession>A0A409XB90</accession>
<gene>
    <name evidence="3" type="ORF">CVT25_001094</name>
</gene>
<proteinExistence type="predicted"/>
<dbReference type="Proteomes" id="UP000283269">
    <property type="component" value="Unassembled WGS sequence"/>
</dbReference>
<evidence type="ECO:0000256" key="1">
    <source>
        <dbReference type="ARBA" id="ARBA00022670"/>
    </source>
</evidence>
<protein>
    <recommendedName>
        <fullName evidence="2">Retrovirus-related Pol polyprotein from transposon TNT 1-94-like beta-barrel domain-containing protein</fullName>
    </recommendedName>
</protein>
<name>A0A409XB90_PSICY</name>
<dbReference type="InterPro" id="IPR039537">
    <property type="entry name" value="Retrotran_Ty1/copia-like"/>
</dbReference>
<sequence length="408" mass="45037">MGGCVKTSNSDKDTEWSILNYSNSGMDEHENAPVPSTIPDVSKEDEECLCYIMFSHKAEHTAAITVSLTHSSMPDLQSITKSISSGETDSLPDLEELTVSSEGSEEGFEGLQAEEENDDIFFESEDGLLGGVLEDTEVTAFAFAMLAGSATTRKAESNLYNLGALHHMTLFCHCLINYVEINTRPITTADKQVFHAIGKGDLWVRVPNGQTTTTILLKDVLYAPDMGLTIISISCIAAAGYASLLCSNFCCIFDVKQKGISYIHVTSNRLYWVDHGDVIASASILKMKCTLLELHQCMGHIAPAAVRALVEEGQVEGVELEDEREMRSCESCKYAKMTRKTIRKERAEPKAATFGNEVHSDVWGPASTQTLHHKQYYAFFTDDATHWSIIKLLHSKDDTFPAYKNFVA</sequence>
<dbReference type="GO" id="GO:0008233">
    <property type="term" value="F:peptidase activity"/>
    <property type="evidence" value="ECO:0007669"/>
    <property type="project" value="UniProtKB-KW"/>
</dbReference>
<dbReference type="InterPro" id="IPR054722">
    <property type="entry name" value="PolX-like_BBD"/>
</dbReference>
<keyword evidence="4" id="KW-1185">Reference proteome</keyword>
<dbReference type="OrthoDB" id="3024641at2759"/>
<feature type="domain" description="Retrovirus-related Pol polyprotein from transposon TNT 1-94-like beta-barrel" evidence="2">
    <location>
        <begin position="162"/>
        <end position="241"/>
    </location>
</feature>
<reference evidence="3 4" key="1">
    <citation type="journal article" date="2018" name="Evol. Lett.">
        <title>Horizontal gene cluster transfer increased hallucinogenic mushroom diversity.</title>
        <authorList>
            <person name="Reynolds H.T."/>
            <person name="Vijayakumar V."/>
            <person name="Gluck-Thaler E."/>
            <person name="Korotkin H.B."/>
            <person name="Matheny P.B."/>
            <person name="Slot J.C."/>
        </authorList>
    </citation>
    <scope>NUCLEOTIDE SEQUENCE [LARGE SCALE GENOMIC DNA]</scope>
    <source>
        <strain evidence="3 4">2631</strain>
    </source>
</reference>
<evidence type="ECO:0000259" key="2">
    <source>
        <dbReference type="Pfam" id="PF22936"/>
    </source>
</evidence>
<keyword evidence="1" id="KW-0378">Hydrolase</keyword>
<dbReference type="Pfam" id="PF22936">
    <property type="entry name" value="Pol_BBD"/>
    <property type="match status" value="1"/>
</dbReference>
<keyword evidence="1" id="KW-0645">Protease</keyword>
<comment type="caution">
    <text evidence="3">The sequence shown here is derived from an EMBL/GenBank/DDBJ whole genome shotgun (WGS) entry which is preliminary data.</text>
</comment>
<evidence type="ECO:0000313" key="3">
    <source>
        <dbReference type="EMBL" id="PPQ88011.1"/>
    </source>
</evidence>
<dbReference type="GO" id="GO:0006508">
    <property type="term" value="P:proteolysis"/>
    <property type="evidence" value="ECO:0007669"/>
    <property type="project" value="UniProtKB-KW"/>
</dbReference>
<organism evidence="3 4">
    <name type="scientific">Psilocybe cyanescens</name>
    <dbReference type="NCBI Taxonomy" id="93625"/>
    <lineage>
        <taxon>Eukaryota</taxon>
        <taxon>Fungi</taxon>
        <taxon>Dikarya</taxon>
        <taxon>Basidiomycota</taxon>
        <taxon>Agaricomycotina</taxon>
        <taxon>Agaricomycetes</taxon>
        <taxon>Agaricomycetidae</taxon>
        <taxon>Agaricales</taxon>
        <taxon>Agaricineae</taxon>
        <taxon>Strophariaceae</taxon>
        <taxon>Psilocybe</taxon>
    </lineage>
</organism>